<dbReference type="Proteomes" id="UP000013520">
    <property type="component" value="Chromosome"/>
</dbReference>
<dbReference type="OrthoDB" id="9802815at2"/>
<organism evidence="6 7">
    <name type="scientific">Desulfoscipio gibsoniae DSM 7213</name>
    <dbReference type="NCBI Taxonomy" id="767817"/>
    <lineage>
        <taxon>Bacteria</taxon>
        <taxon>Bacillati</taxon>
        <taxon>Bacillota</taxon>
        <taxon>Clostridia</taxon>
        <taxon>Eubacteriales</taxon>
        <taxon>Desulfallaceae</taxon>
        <taxon>Desulfoscipio</taxon>
    </lineage>
</organism>
<dbReference type="STRING" id="767817.Desgi_4735"/>
<sequence length="228" mass="26203">MIGVFTYNIAHRKTYDTLCLLKTKGYHDVAVFAEPLHYAKKYTPLIEHRPKNFNDVLPSEICKNFGYEYHMQNTSVKDILPVNSKILICGAGLIPQSIVEQYRVINAHPGYIPYVRGLDALKWAIYDEQPIGVTTHQIGSEVDAGLIIERRIVPVYFNDTFHAVAQRQYDMEISMLVDAIAKIDVATEYVEPGNYKLHKRMPHEFETRLLSKFEKLKDKAVIKCNSEI</sequence>
<evidence type="ECO:0000256" key="3">
    <source>
        <dbReference type="ARBA" id="ARBA00022679"/>
    </source>
</evidence>
<keyword evidence="4" id="KW-0658">Purine biosynthesis</keyword>
<dbReference type="RefSeq" id="WP_006522198.1">
    <property type="nucleotide sequence ID" value="NC_021184.1"/>
</dbReference>
<dbReference type="GO" id="GO:0004644">
    <property type="term" value="F:phosphoribosylglycinamide formyltransferase activity"/>
    <property type="evidence" value="ECO:0007669"/>
    <property type="project" value="UniProtKB-EC"/>
</dbReference>
<evidence type="ECO:0000256" key="2">
    <source>
        <dbReference type="ARBA" id="ARBA00012254"/>
    </source>
</evidence>
<dbReference type="HOGENOM" id="CLU_1213223_0_0_9"/>
<evidence type="ECO:0000313" key="6">
    <source>
        <dbReference type="EMBL" id="AGL03956.1"/>
    </source>
</evidence>
<dbReference type="InterPro" id="IPR002376">
    <property type="entry name" value="Formyl_transf_N"/>
</dbReference>
<name>R4KWF2_9FIRM</name>
<dbReference type="PANTHER" id="PTHR43369">
    <property type="entry name" value="PHOSPHORIBOSYLGLYCINAMIDE FORMYLTRANSFERASE"/>
    <property type="match status" value="1"/>
</dbReference>
<dbReference type="eggNOG" id="COG0299">
    <property type="taxonomic scope" value="Bacteria"/>
</dbReference>
<comment type="pathway">
    <text evidence="1">Purine metabolism; IMP biosynthesis via de novo pathway; N(2)-formyl-N(1)-(5-phospho-D-ribosyl)glycinamide from N(1)-(5-phospho-D-ribosyl)glycinamide (10-formyl THF route): step 1/1.</text>
</comment>
<dbReference type="SUPFAM" id="SSF53328">
    <property type="entry name" value="Formyltransferase"/>
    <property type="match status" value="1"/>
</dbReference>
<dbReference type="PANTHER" id="PTHR43369:SF2">
    <property type="entry name" value="PHOSPHORIBOSYLGLYCINAMIDE FORMYLTRANSFERASE"/>
    <property type="match status" value="1"/>
</dbReference>
<evidence type="ECO:0000256" key="4">
    <source>
        <dbReference type="ARBA" id="ARBA00022755"/>
    </source>
</evidence>
<gene>
    <name evidence="6" type="ORF">Desgi_4735</name>
</gene>
<evidence type="ECO:0000313" key="7">
    <source>
        <dbReference type="Proteomes" id="UP000013520"/>
    </source>
</evidence>
<reference evidence="6 7" key="1">
    <citation type="submission" date="2012-01" db="EMBL/GenBank/DDBJ databases">
        <title>Complete sequence of Desulfotomaculum gibsoniae DSM 7213.</title>
        <authorList>
            <consortium name="US DOE Joint Genome Institute"/>
            <person name="Lucas S."/>
            <person name="Han J."/>
            <person name="Lapidus A."/>
            <person name="Cheng J.-F."/>
            <person name="Goodwin L."/>
            <person name="Pitluck S."/>
            <person name="Peters L."/>
            <person name="Ovchinnikova G."/>
            <person name="Teshima H."/>
            <person name="Detter J.C."/>
            <person name="Han C."/>
            <person name="Tapia R."/>
            <person name="Land M."/>
            <person name="Hauser L."/>
            <person name="Kyrpides N."/>
            <person name="Ivanova N."/>
            <person name="Pagani I."/>
            <person name="Parshina S."/>
            <person name="Plugge C."/>
            <person name="Muyzer G."/>
            <person name="Kuever J."/>
            <person name="Ivanova A."/>
            <person name="Nazina T."/>
            <person name="Klenk H.-P."/>
            <person name="Brambilla E."/>
            <person name="Spring S."/>
            <person name="Stams A.F."/>
            <person name="Woyke T."/>
        </authorList>
    </citation>
    <scope>NUCLEOTIDE SEQUENCE [LARGE SCALE GENOMIC DNA]</scope>
    <source>
        <strain evidence="6 7">DSM 7213</strain>
    </source>
</reference>
<keyword evidence="7" id="KW-1185">Reference proteome</keyword>
<proteinExistence type="predicted"/>
<dbReference type="KEGG" id="dgi:Desgi_4735"/>
<accession>R4KWF2</accession>
<dbReference type="Pfam" id="PF00551">
    <property type="entry name" value="Formyl_trans_N"/>
    <property type="match status" value="1"/>
</dbReference>
<dbReference type="EMBL" id="CP003273">
    <property type="protein sequence ID" value="AGL03956.1"/>
    <property type="molecule type" value="Genomic_DNA"/>
</dbReference>
<dbReference type="EC" id="2.1.2.2" evidence="2"/>
<evidence type="ECO:0000259" key="5">
    <source>
        <dbReference type="Pfam" id="PF00551"/>
    </source>
</evidence>
<keyword evidence="3 6" id="KW-0808">Transferase</keyword>
<protein>
    <recommendedName>
        <fullName evidence="2">phosphoribosylglycinamide formyltransferase 1</fullName>
        <ecNumber evidence="2">2.1.2.2</ecNumber>
    </recommendedName>
</protein>
<dbReference type="GO" id="GO:0005737">
    <property type="term" value="C:cytoplasm"/>
    <property type="evidence" value="ECO:0007669"/>
    <property type="project" value="TreeGrafter"/>
</dbReference>
<dbReference type="GO" id="GO:0006189">
    <property type="term" value="P:'de novo' IMP biosynthetic process"/>
    <property type="evidence" value="ECO:0007669"/>
    <property type="project" value="TreeGrafter"/>
</dbReference>
<feature type="domain" description="Formyl transferase N-terminal" evidence="5">
    <location>
        <begin position="92"/>
        <end position="180"/>
    </location>
</feature>
<evidence type="ECO:0000256" key="1">
    <source>
        <dbReference type="ARBA" id="ARBA00005054"/>
    </source>
</evidence>
<dbReference type="AlphaFoldDB" id="R4KWF2"/>
<dbReference type="InterPro" id="IPR036477">
    <property type="entry name" value="Formyl_transf_N_sf"/>
</dbReference>
<dbReference type="Gene3D" id="3.40.50.170">
    <property type="entry name" value="Formyl transferase, N-terminal domain"/>
    <property type="match status" value="1"/>
</dbReference>